<accession>A0A8H7S4S7</accession>
<dbReference type="EMBL" id="JAEPRB010000106">
    <property type="protein sequence ID" value="KAG2221536.1"/>
    <property type="molecule type" value="Genomic_DNA"/>
</dbReference>
<organism evidence="3 4">
    <name type="scientific">Circinella minor</name>
    <dbReference type="NCBI Taxonomy" id="1195481"/>
    <lineage>
        <taxon>Eukaryota</taxon>
        <taxon>Fungi</taxon>
        <taxon>Fungi incertae sedis</taxon>
        <taxon>Mucoromycota</taxon>
        <taxon>Mucoromycotina</taxon>
        <taxon>Mucoromycetes</taxon>
        <taxon>Mucorales</taxon>
        <taxon>Lichtheimiaceae</taxon>
        <taxon>Circinella</taxon>
    </lineage>
</organism>
<reference evidence="3 4" key="1">
    <citation type="submission" date="2020-12" db="EMBL/GenBank/DDBJ databases">
        <title>Metabolic potential, ecology and presence of endohyphal bacteria is reflected in genomic diversity of Mucoromycotina.</title>
        <authorList>
            <person name="Muszewska A."/>
            <person name="Okrasinska A."/>
            <person name="Steczkiewicz K."/>
            <person name="Drgas O."/>
            <person name="Orlowska M."/>
            <person name="Perlinska-Lenart U."/>
            <person name="Aleksandrzak-Piekarczyk T."/>
            <person name="Szatraj K."/>
            <person name="Zielenkiewicz U."/>
            <person name="Pilsyk S."/>
            <person name="Malc E."/>
            <person name="Mieczkowski P."/>
            <person name="Kruszewska J.S."/>
            <person name="Biernat P."/>
            <person name="Pawlowska J."/>
        </authorList>
    </citation>
    <scope>NUCLEOTIDE SEQUENCE [LARGE SCALE GENOMIC DNA]</scope>
    <source>
        <strain evidence="3 4">CBS 142.35</strain>
    </source>
</reference>
<protein>
    <submittedName>
        <fullName evidence="3">Uncharacterized protein</fullName>
    </submittedName>
</protein>
<feature type="transmembrane region" description="Helical" evidence="2">
    <location>
        <begin position="70"/>
        <end position="98"/>
    </location>
</feature>
<dbReference type="Proteomes" id="UP000646827">
    <property type="component" value="Unassembled WGS sequence"/>
</dbReference>
<keyword evidence="2" id="KW-0472">Membrane</keyword>
<evidence type="ECO:0000256" key="2">
    <source>
        <dbReference type="SAM" id="Phobius"/>
    </source>
</evidence>
<gene>
    <name evidence="3" type="ORF">INT45_004530</name>
</gene>
<evidence type="ECO:0000313" key="4">
    <source>
        <dbReference type="Proteomes" id="UP000646827"/>
    </source>
</evidence>
<sequence length="185" mass="20747">MDSSLSSSSSSSSSPTATPFSSPYSSRSSSTSSTSSSVTSIPFHRYQRLSWSKSRLETTTTSTSNTIAQYLALAASYLLVGMLTAFAITCLFCFFLIVRLLDDMFRSVIPSRIWSIVRHHITTMDWAGTLSHISLRLARLAEWEKSRRASLYPSFSERFAHIDGDRLHDFLYSLSGILANYKRRS</sequence>
<comment type="caution">
    <text evidence="3">The sequence shown here is derived from an EMBL/GenBank/DDBJ whole genome shotgun (WGS) entry which is preliminary data.</text>
</comment>
<keyword evidence="2" id="KW-0812">Transmembrane</keyword>
<proteinExistence type="predicted"/>
<dbReference type="AlphaFoldDB" id="A0A8H7S4S7"/>
<evidence type="ECO:0000313" key="3">
    <source>
        <dbReference type="EMBL" id="KAG2221536.1"/>
    </source>
</evidence>
<dbReference type="OrthoDB" id="2275701at2759"/>
<feature type="region of interest" description="Disordered" evidence="1">
    <location>
        <begin position="1"/>
        <end position="38"/>
    </location>
</feature>
<evidence type="ECO:0000256" key="1">
    <source>
        <dbReference type="SAM" id="MobiDB-lite"/>
    </source>
</evidence>
<name>A0A8H7S4S7_9FUNG</name>
<keyword evidence="2" id="KW-1133">Transmembrane helix</keyword>
<keyword evidence="4" id="KW-1185">Reference proteome</keyword>